<dbReference type="KEGG" id="dpi:BN4_11284"/>
<feature type="transmembrane region" description="Helical" evidence="1">
    <location>
        <begin position="51"/>
        <end position="73"/>
    </location>
</feature>
<dbReference type="RefSeq" id="WP_015414567.1">
    <property type="nucleotide sequence ID" value="NC_020409.1"/>
</dbReference>
<protein>
    <submittedName>
        <fullName evidence="2">Uncharacterized protein</fullName>
    </submittedName>
</protein>
<accession>M1WJU8</accession>
<feature type="transmembrane region" description="Helical" evidence="1">
    <location>
        <begin position="79"/>
        <end position="101"/>
    </location>
</feature>
<reference evidence="2 3" key="1">
    <citation type="journal article" date="2013" name="PLoS ONE">
        <title>The first genomic and proteomic characterization of a deep-sea sulfate reducer: insights into the piezophilic lifestyle of Desulfovibrio piezophilus.</title>
        <authorList>
            <person name="Pradel N."/>
            <person name="Ji B."/>
            <person name="Gimenez G."/>
            <person name="Talla E."/>
            <person name="Lenoble P."/>
            <person name="Garel M."/>
            <person name="Tamburini C."/>
            <person name="Fourquet P."/>
            <person name="Lebrun R."/>
            <person name="Bertin P."/>
            <person name="Denis Y."/>
            <person name="Pophillat M."/>
            <person name="Barbe V."/>
            <person name="Ollivier B."/>
            <person name="Dolla A."/>
        </authorList>
    </citation>
    <scope>NUCLEOTIDE SEQUENCE [LARGE SCALE GENOMIC DNA]</scope>
    <source>
        <strain evidence="3">DSM 10523 / SB164P1</strain>
    </source>
</reference>
<keyword evidence="3" id="KW-1185">Reference proteome</keyword>
<keyword evidence="1" id="KW-0812">Transmembrane</keyword>
<gene>
    <name evidence="2" type="ordered locus">BN4_11284</name>
</gene>
<dbReference type="OrthoDB" id="9773456at2"/>
<evidence type="ECO:0000313" key="3">
    <source>
        <dbReference type="Proteomes" id="UP000011724"/>
    </source>
</evidence>
<proteinExistence type="predicted"/>
<keyword evidence="1" id="KW-0472">Membrane</keyword>
<dbReference type="Proteomes" id="UP000011724">
    <property type="component" value="Chromosome"/>
</dbReference>
<organism evidence="2 3">
    <name type="scientific">Pseudodesulfovibrio piezophilus (strain DSM 21447 / JCM 15486 / C1TLV30)</name>
    <name type="common">Desulfovibrio piezophilus</name>
    <dbReference type="NCBI Taxonomy" id="1322246"/>
    <lineage>
        <taxon>Bacteria</taxon>
        <taxon>Pseudomonadati</taxon>
        <taxon>Thermodesulfobacteriota</taxon>
        <taxon>Desulfovibrionia</taxon>
        <taxon>Desulfovibrionales</taxon>
        <taxon>Desulfovibrionaceae</taxon>
    </lineage>
</organism>
<reference evidence="3" key="2">
    <citation type="journal article" date="2013" name="Stand. Genomic Sci.">
        <title>Complete genome sequence of Desulfocapsa sulfexigens, a marine deltaproteobacterium specialized in disproportionating inorganic sulfur compounds.</title>
        <authorList>
            <person name="Finster K.W."/>
            <person name="Kjeldsen K.U."/>
            <person name="Kube M."/>
            <person name="Reinhardt R."/>
            <person name="Mussmann M."/>
            <person name="Amann R."/>
            <person name="Schreiber L."/>
        </authorList>
    </citation>
    <scope>NUCLEOTIDE SEQUENCE [LARGE SCALE GENOMIC DNA]</scope>
    <source>
        <strain evidence="3">DSM 10523 / SB164P1</strain>
    </source>
</reference>
<dbReference type="EMBL" id="FO203427">
    <property type="protein sequence ID" value="CCH48521.1"/>
    <property type="molecule type" value="Genomic_DNA"/>
</dbReference>
<keyword evidence="1" id="KW-1133">Transmembrane helix</keyword>
<dbReference type="AlphaFoldDB" id="M1WJU8"/>
<evidence type="ECO:0000313" key="2">
    <source>
        <dbReference type="EMBL" id="CCH48521.1"/>
    </source>
</evidence>
<evidence type="ECO:0000256" key="1">
    <source>
        <dbReference type="SAM" id="Phobius"/>
    </source>
</evidence>
<name>M1WJU8_PSEP2</name>
<sequence>MSQHGFTYEATTEDSSCPFCGQFIPKGASTCGSCQATHGSQITMGGFTTMIFLFLVAVIFLFLVAVYSLSMLAVFESTIVGVIAGAAIALGSFYLFSLFVAKFKTTKGWFR</sequence>
<dbReference type="PATRIC" id="fig|879567.3.peg.1332"/>
<dbReference type="HOGENOM" id="CLU_2154301_0_0_7"/>